<dbReference type="PATRIC" id="fig|1263868.3.peg.4138"/>
<sequence length="43" mass="5324">MIAESVAEMWGDRKYIDRRWSVLWFEKREFPGTWAQVSRWICC</sequence>
<protein>
    <submittedName>
        <fullName evidence="1">Uncharacterized protein</fullName>
    </submittedName>
</protein>
<dbReference type="AlphaFoldDB" id="M5S250"/>
<accession>M5S250</accession>
<dbReference type="Proteomes" id="UP000011996">
    <property type="component" value="Unassembled WGS sequence"/>
</dbReference>
<dbReference type="EMBL" id="ANOF01000123">
    <property type="protein sequence ID" value="EMI25625.1"/>
    <property type="molecule type" value="Genomic_DNA"/>
</dbReference>
<dbReference type="STRING" id="1263868.RESH_03838"/>
<evidence type="ECO:0000313" key="2">
    <source>
        <dbReference type="Proteomes" id="UP000011996"/>
    </source>
</evidence>
<proteinExistence type="predicted"/>
<gene>
    <name evidence="1" type="ORF">RESH_03838</name>
</gene>
<organism evidence="1 2">
    <name type="scientific">Rhodopirellula europaea SH398</name>
    <dbReference type="NCBI Taxonomy" id="1263868"/>
    <lineage>
        <taxon>Bacteria</taxon>
        <taxon>Pseudomonadati</taxon>
        <taxon>Planctomycetota</taxon>
        <taxon>Planctomycetia</taxon>
        <taxon>Pirellulales</taxon>
        <taxon>Pirellulaceae</taxon>
        <taxon>Rhodopirellula</taxon>
    </lineage>
</organism>
<reference evidence="1 2" key="1">
    <citation type="journal article" date="2013" name="Mar. Genomics">
        <title>Expression of sulfatases in Rhodopirellula baltica and the diversity of sulfatases in the genus Rhodopirellula.</title>
        <authorList>
            <person name="Wegner C.E."/>
            <person name="Richter-Heitmann T."/>
            <person name="Klindworth A."/>
            <person name="Klockow C."/>
            <person name="Richter M."/>
            <person name="Achstetter T."/>
            <person name="Glockner F.O."/>
            <person name="Harder J."/>
        </authorList>
    </citation>
    <scope>NUCLEOTIDE SEQUENCE [LARGE SCALE GENOMIC DNA]</scope>
    <source>
        <strain evidence="1 2">SH398</strain>
    </source>
</reference>
<name>M5S250_9BACT</name>
<comment type="caution">
    <text evidence="1">The sequence shown here is derived from an EMBL/GenBank/DDBJ whole genome shotgun (WGS) entry which is preliminary data.</text>
</comment>
<evidence type="ECO:0000313" key="1">
    <source>
        <dbReference type="EMBL" id="EMI25625.1"/>
    </source>
</evidence>